<evidence type="ECO:0000313" key="3">
    <source>
        <dbReference type="Proteomes" id="UP001141166"/>
    </source>
</evidence>
<gene>
    <name evidence="2" type="ORF">M3X98_08360</name>
</gene>
<evidence type="ECO:0000313" key="2">
    <source>
        <dbReference type="EMBL" id="MDC4248068.1"/>
    </source>
</evidence>
<dbReference type="Proteomes" id="UP001141166">
    <property type="component" value="Unassembled WGS sequence"/>
</dbReference>
<reference evidence="2" key="1">
    <citation type="submission" date="2022-05" db="EMBL/GenBank/DDBJ databases">
        <title>Draft genome sequences of Clostridium perfringens strains isolated from Peru.</title>
        <authorList>
            <person name="Hurtado R."/>
            <person name="Lima L."/>
            <person name="Sousa T."/>
            <person name="Jaiswal A.K."/>
            <person name="Tiwari S."/>
            <person name="Maturrano L."/>
            <person name="Brenig B."/>
            <person name="Azevedo V."/>
        </authorList>
    </citation>
    <scope>NUCLEOTIDE SEQUENCE</scope>
    <source>
        <strain evidence="2">CP4</strain>
    </source>
</reference>
<sequence>MHDIQEEIFTKAKFVGKILTQDAVYLFIIFQLATTLQGRTYRPLSTLAFLFVNLMGIFWILPSFGNKQLKNYHRLFFILTNNRETYHSIERIDFHTEERIDMVMGTEEEAQKEDLLIEEEEFL</sequence>
<keyword evidence="1" id="KW-0472">Membrane</keyword>
<accession>A0A9X3XWN7</accession>
<comment type="caution">
    <text evidence="2">The sequence shown here is derived from an EMBL/GenBank/DDBJ whole genome shotgun (WGS) entry which is preliminary data.</text>
</comment>
<feature type="transmembrane region" description="Helical" evidence="1">
    <location>
        <begin position="23"/>
        <end position="41"/>
    </location>
</feature>
<keyword evidence="1" id="KW-1133">Transmembrane helix</keyword>
<dbReference type="EMBL" id="JAMWMK010000012">
    <property type="protein sequence ID" value="MDC4248068.1"/>
    <property type="molecule type" value="Genomic_DNA"/>
</dbReference>
<dbReference type="RefSeq" id="WP_272471389.1">
    <property type="nucleotide sequence ID" value="NZ_JAMWMK010000012.1"/>
</dbReference>
<keyword evidence="1" id="KW-0812">Transmembrane</keyword>
<evidence type="ECO:0000256" key="1">
    <source>
        <dbReference type="SAM" id="Phobius"/>
    </source>
</evidence>
<dbReference type="InterPro" id="IPR020275">
    <property type="entry name" value="DUF5592"/>
</dbReference>
<protein>
    <submittedName>
        <fullName evidence="2">DUF5592 family protein</fullName>
    </submittedName>
</protein>
<proteinExistence type="predicted"/>
<dbReference type="Pfam" id="PF17332">
    <property type="entry name" value="DUF5592"/>
    <property type="match status" value="1"/>
</dbReference>
<organism evidence="2 3">
    <name type="scientific">Enterococcus faecium</name>
    <name type="common">Streptococcus faecium</name>
    <dbReference type="NCBI Taxonomy" id="1352"/>
    <lineage>
        <taxon>Bacteria</taxon>
        <taxon>Bacillati</taxon>
        <taxon>Bacillota</taxon>
        <taxon>Bacilli</taxon>
        <taxon>Lactobacillales</taxon>
        <taxon>Enterococcaceae</taxon>
        <taxon>Enterococcus</taxon>
    </lineage>
</organism>
<name>A0A9X3XWN7_ENTFC</name>
<dbReference type="AlphaFoldDB" id="A0A9X3XWN7"/>
<feature type="transmembrane region" description="Helical" evidence="1">
    <location>
        <begin position="47"/>
        <end position="65"/>
    </location>
</feature>